<reference evidence="2" key="3">
    <citation type="submission" date="2020-12" db="UniProtKB">
        <authorList>
            <consortium name="EnsemblPlants"/>
        </authorList>
    </citation>
    <scope>IDENTIFICATION</scope>
</reference>
<organism evidence="1">
    <name type="scientific">Physcomitrium patens</name>
    <name type="common">Spreading-leaved earth moss</name>
    <name type="synonym">Physcomitrella patens</name>
    <dbReference type="NCBI Taxonomy" id="3218"/>
    <lineage>
        <taxon>Eukaryota</taxon>
        <taxon>Viridiplantae</taxon>
        <taxon>Streptophyta</taxon>
        <taxon>Embryophyta</taxon>
        <taxon>Bryophyta</taxon>
        <taxon>Bryophytina</taxon>
        <taxon>Bryopsida</taxon>
        <taxon>Funariidae</taxon>
        <taxon>Funariales</taxon>
        <taxon>Funariaceae</taxon>
        <taxon>Physcomitrium</taxon>
    </lineage>
</organism>
<dbReference type="EnsemblPlants" id="Pp3c19_880V3.1">
    <property type="protein sequence ID" value="Pp3c19_880V3.1"/>
    <property type="gene ID" value="Pp3c19_880"/>
</dbReference>
<dbReference type="AlphaFoldDB" id="A0A2K1IWQ5"/>
<proteinExistence type="predicted"/>
<keyword evidence="3" id="KW-1185">Reference proteome</keyword>
<reference evidence="1 3" key="1">
    <citation type="journal article" date="2008" name="Science">
        <title>The Physcomitrella genome reveals evolutionary insights into the conquest of land by plants.</title>
        <authorList>
            <person name="Rensing S."/>
            <person name="Lang D."/>
            <person name="Zimmer A."/>
            <person name="Terry A."/>
            <person name="Salamov A."/>
            <person name="Shapiro H."/>
            <person name="Nishiyama T."/>
            <person name="Perroud P.-F."/>
            <person name="Lindquist E."/>
            <person name="Kamisugi Y."/>
            <person name="Tanahashi T."/>
            <person name="Sakakibara K."/>
            <person name="Fujita T."/>
            <person name="Oishi K."/>
            <person name="Shin-I T."/>
            <person name="Kuroki Y."/>
            <person name="Toyoda A."/>
            <person name="Suzuki Y."/>
            <person name="Hashimoto A."/>
            <person name="Yamaguchi K."/>
            <person name="Sugano A."/>
            <person name="Kohara Y."/>
            <person name="Fujiyama A."/>
            <person name="Anterola A."/>
            <person name="Aoki S."/>
            <person name="Ashton N."/>
            <person name="Barbazuk W.B."/>
            <person name="Barker E."/>
            <person name="Bennetzen J."/>
            <person name="Bezanilla M."/>
            <person name="Blankenship R."/>
            <person name="Cho S.H."/>
            <person name="Dutcher S."/>
            <person name="Estelle M."/>
            <person name="Fawcett J.A."/>
            <person name="Gundlach H."/>
            <person name="Hanada K."/>
            <person name="Heyl A."/>
            <person name="Hicks K.A."/>
            <person name="Hugh J."/>
            <person name="Lohr M."/>
            <person name="Mayer K."/>
            <person name="Melkozernov A."/>
            <person name="Murata T."/>
            <person name="Nelson D."/>
            <person name="Pils B."/>
            <person name="Prigge M."/>
            <person name="Reiss B."/>
            <person name="Renner T."/>
            <person name="Rombauts S."/>
            <person name="Rushton P."/>
            <person name="Sanderfoot A."/>
            <person name="Schween G."/>
            <person name="Shiu S.-H."/>
            <person name="Stueber K."/>
            <person name="Theodoulou F.L."/>
            <person name="Tu H."/>
            <person name="Van de Peer Y."/>
            <person name="Verrier P.J."/>
            <person name="Waters E."/>
            <person name="Wood A."/>
            <person name="Yang L."/>
            <person name="Cove D."/>
            <person name="Cuming A."/>
            <person name="Hasebe M."/>
            <person name="Lucas S."/>
            <person name="Mishler D.B."/>
            <person name="Reski R."/>
            <person name="Grigoriev I."/>
            <person name="Quatrano R.S."/>
            <person name="Boore J.L."/>
        </authorList>
    </citation>
    <scope>NUCLEOTIDE SEQUENCE [LARGE SCALE GENOMIC DNA]</scope>
    <source>
        <strain evidence="2 3">cv. Gransden 2004</strain>
    </source>
</reference>
<evidence type="ECO:0000313" key="1">
    <source>
        <dbReference type="EMBL" id="PNR33698.1"/>
    </source>
</evidence>
<dbReference type="InParanoid" id="A0A2K1IWQ5"/>
<reference evidence="1 3" key="2">
    <citation type="journal article" date="2018" name="Plant J.">
        <title>The Physcomitrella patens chromosome-scale assembly reveals moss genome structure and evolution.</title>
        <authorList>
            <person name="Lang D."/>
            <person name="Ullrich K.K."/>
            <person name="Murat F."/>
            <person name="Fuchs J."/>
            <person name="Jenkins J."/>
            <person name="Haas F.B."/>
            <person name="Piednoel M."/>
            <person name="Gundlach H."/>
            <person name="Van Bel M."/>
            <person name="Meyberg R."/>
            <person name="Vives C."/>
            <person name="Morata J."/>
            <person name="Symeonidi A."/>
            <person name="Hiss M."/>
            <person name="Muchero W."/>
            <person name="Kamisugi Y."/>
            <person name="Saleh O."/>
            <person name="Blanc G."/>
            <person name="Decker E.L."/>
            <person name="van Gessel N."/>
            <person name="Grimwood J."/>
            <person name="Hayes R.D."/>
            <person name="Graham S.W."/>
            <person name="Gunter L.E."/>
            <person name="McDaniel S.F."/>
            <person name="Hoernstein S.N.W."/>
            <person name="Larsson A."/>
            <person name="Li F.W."/>
            <person name="Perroud P.F."/>
            <person name="Phillips J."/>
            <person name="Ranjan P."/>
            <person name="Rokshar D.S."/>
            <person name="Rothfels C.J."/>
            <person name="Schneider L."/>
            <person name="Shu S."/>
            <person name="Stevenson D.W."/>
            <person name="Thummler F."/>
            <person name="Tillich M."/>
            <person name="Villarreal Aguilar J.C."/>
            <person name="Widiez T."/>
            <person name="Wong G.K."/>
            <person name="Wymore A."/>
            <person name="Zhang Y."/>
            <person name="Zimmer A.D."/>
            <person name="Quatrano R.S."/>
            <person name="Mayer K.F.X."/>
            <person name="Goodstein D."/>
            <person name="Casacuberta J.M."/>
            <person name="Vandepoele K."/>
            <person name="Reski R."/>
            <person name="Cuming A.C."/>
            <person name="Tuskan G.A."/>
            <person name="Maumus F."/>
            <person name="Salse J."/>
            <person name="Schmutz J."/>
            <person name="Rensing S.A."/>
        </authorList>
    </citation>
    <scope>NUCLEOTIDE SEQUENCE [LARGE SCALE GENOMIC DNA]</scope>
    <source>
        <strain evidence="2 3">cv. Gransden 2004</strain>
    </source>
</reference>
<evidence type="ECO:0000313" key="2">
    <source>
        <dbReference type="EnsemblPlants" id="Pp3c19_880V3.1"/>
    </source>
</evidence>
<gene>
    <name evidence="1" type="ORF">PHYPA_023514</name>
</gene>
<dbReference type="Proteomes" id="UP000006727">
    <property type="component" value="Chromosome 19"/>
</dbReference>
<dbReference type="Gramene" id="Pp3c19_880V3.1">
    <property type="protein sequence ID" value="Pp3c19_880V3.1"/>
    <property type="gene ID" value="Pp3c19_880"/>
</dbReference>
<evidence type="ECO:0000313" key="3">
    <source>
        <dbReference type="Proteomes" id="UP000006727"/>
    </source>
</evidence>
<sequence length="27" mass="3361">MRYEFSKVKKKVRCFLGRLLDLTFRPE</sequence>
<accession>A0A2K1IWQ5</accession>
<dbReference type="PaxDb" id="3218-PP1S208_98V6.1"/>
<dbReference type="EMBL" id="ABEU02000019">
    <property type="protein sequence ID" value="PNR33698.1"/>
    <property type="molecule type" value="Genomic_DNA"/>
</dbReference>
<name>A0A2K1IWQ5_PHYPA</name>
<protein>
    <submittedName>
        <fullName evidence="1 2">Uncharacterized protein</fullName>
    </submittedName>
</protein>